<accession>A0A9D1LYL3</accession>
<reference evidence="1" key="1">
    <citation type="submission" date="2020-10" db="EMBL/GenBank/DDBJ databases">
        <authorList>
            <person name="Gilroy R."/>
        </authorList>
    </citation>
    <scope>NUCLEOTIDE SEQUENCE</scope>
    <source>
        <strain evidence="1">ChiGjej1B1-1684</strain>
    </source>
</reference>
<reference evidence="1" key="2">
    <citation type="journal article" date="2021" name="PeerJ">
        <title>Extensive microbial diversity within the chicken gut microbiome revealed by metagenomics and culture.</title>
        <authorList>
            <person name="Gilroy R."/>
            <person name="Ravi A."/>
            <person name="Getino M."/>
            <person name="Pursley I."/>
            <person name="Horton D.L."/>
            <person name="Alikhan N.F."/>
            <person name="Baker D."/>
            <person name="Gharbi K."/>
            <person name="Hall N."/>
            <person name="Watson M."/>
            <person name="Adriaenssens E.M."/>
            <person name="Foster-Nyarko E."/>
            <person name="Jarju S."/>
            <person name="Secka A."/>
            <person name="Antonio M."/>
            <person name="Oren A."/>
            <person name="Chaudhuri R.R."/>
            <person name="La Ragione R."/>
            <person name="Hildebrand F."/>
            <person name="Pallen M.J."/>
        </authorList>
    </citation>
    <scope>NUCLEOTIDE SEQUENCE</scope>
    <source>
        <strain evidence="1">ChiGjej1B1-1684</strain>
    </source>
</reference>
<proteinExistence type="predicted"/>
<dbReference type="InterPro" id="IPR045865">
    <property type="entry name" value="ACT-like_dom_sf"/>
</dbReference>
<dbReference type="Gene3D" id="3.30.70.1150">
    <property type="entry name" value="ACT-like. Chain A, domain 2"/>
    <property type="match status" value="1"/>
</dbReference>
<dbReference type="EMBL" id="DVNG01000080">
    <property type="protein sequence ID" value="HIU50415.1"/>
    <property type="molecule type" value="Genomic_DNA"/>
</dbReference>
<dbReference type="Proteomes" id="UP000824118">
    <property type="component" value="Unassembled WGS sequence"/>
</dbReference>
<name>A0A9D1LYL3_9FIRM</name>
<sequence length="89" mass="9765">MDRLAQIGIIIQDITAADRVNDILHDYSSYIVGRMGLPYKKYGVMVISIIIDAPVEIISALTGKLGMIKNVTAKSVMSKLDIPTLSEEK</sequence>
<gene>
    <name evidence="1" type="ORF">IAD22_05330</name>
</gene>
<dbReference type="InterPro" id="IPR027271">
    <property type="entry name" value="Acetolactate_synth/TF_NikR_C"/>
</dbReference>
<organism evidence="1 2">
    <name type="scientific">Candidatus Limousia pullorum</name>
    <dbReference type="NCBI Taxonomy" id="2840860"/>
    <lineage>
        <taxon>Bacteria</taxon>
        <taxon>Bacillati</taxon>
        <taxon>Bacillota</taxon>
        <taxon>Clostridia</taxon>
        <taxon>Eubacteriales</taxon>
        <taxon>Oscillospiraceae</taxon>
        <taxon>Oscillospiraceae incertae sedis</taxon>
        <taxon>Candidatus Limousia</taxon>
    </lineage>
</organism>
<comment type="caution">
    <text evidence="1">The sequence shown here is derived from an EMBL/GenBank/DDBJ whole genome shotgun (WGS) entry which is preliminary data.</text>
</comment>
<dbReference type="SUPFAM" id="SSF55021">
    <property type="entry name" value="ACT-like"/>
    <property type="match status" value="1"/>
</dbReference>
<dbReference type="NCBIfam" id="TIGR03959">
    <property type="entry name" value="hyd_TM1266"/>
    <property type="match status" value="1"/>
</dbReference>
<evidence type="ECO:0000313" key="2">
    <source>
        <dbReference type="Proteomes" id="UP000824118"/>
    </source>
</evidence>
<protein>
    <submittedName>
        <fullName evidence="1">Iron-only hydrogenase system regulator</fullName>
    </submittedName>
</protein>
<dbReference type="AlphaFoldDB" id="A0A9D1LYL3"/>
<evidence type="ECO:0000313" key="1">
    <source>
        <dbReference type="EMBL" id="HIU50415.1"/>
    </source>
</evidence>
<dbReference type="Pfam" id="PF21699">
    <property type="entry name" value="TM1266-like"/>
    <property type="match status" value="1"/>
</dbReference>
<dbReference type="InterPro" id="IPR023860">
    <property type="entry name" value="FeFe-hyd_TM1266"/>
</dbReference>